<dbReference type="PANTHER" id="PTHR31594:SF16">
    <property type="entry name" value="SI:CH211-281L24.3"/>
    <property type="match status" value="1"/>
</dbReference>
<keyword evidence="3" id="KW-1185">Reference proteome</keyword>
<feature type="domain" description="Stonustoxin-like helical" evidence="1">
    <location>
        <begin position="28"/>
        <end position="122"/>
    </location>
</feature>
<reference evidence="2 3" key="1">
    <citation type="journal article" date="2023" name="Genes (Basel)">
        <title>Chromosome-Level Genome Assembly and Circadian Gene Repertoire of the Patagonia Blennie Eleginops maclovinus-The Closest Ancestral Proxy of Antarctic Cryonotothenioids.</title>
        <authorList>
            <person name="Cheng C.C."/>
            <person name="Rivera-Colon A.G."/>
            <person name="Minhas B.F."/>
            <person name="Wilson L."/>
            <person name="Rayamajhi N."/>
            <person name="Vargas-Chacoff L."/>
            <person name="Catchen J.M."/>
        </authorList>
    </citation>
    <scope>NUCLEOTIDE SEQUENCE [LARGE SCALE GENOMIC DNA]</scope>
    <source>
        <strain evidence="2">JMC-PN-2008</strain>
    </source>
</reference>
<proteinExistence type="predicted"/>
<dbReference type="EMBL" id="JAUZQC010000011">
    <property type="protein sequence ID" value="KAK5864261.1"/>
    <property type="molecule type" value="Genomic_DNA"/>
</dbReference>
<comment type="caution">
    <text evidence="2">The sequence shown here is derived from an EMBL/GenBank/DDBJ whole genome shotgun (WGS) entry which is preliminary data.</text>
</comment>
<sequence>MPLKLLESEATEVRNDISIELVRKAQEALEALRETRLRCNDSLEDKVVESFPVLREELSTFLKLCGYHETNIQKAMAKKLPSIREGKENESSLKSVFEDEAESPFSHDKLNRWLENKEREINVIRSCVDTMEGVTIVLNQTELDREVLASGVEEALCFVSPP</sequence>
<dbReference type="AlphaFoldDB" id="A0AAN7XNU2"/>
<protein>
    <recommendedName>
        <fullName evidence="1">Stonustoxin-like helical domain-containing protein</fullName>
    </recommendedName>
</protein>
<dbReference type="PANTHER" id="PTHR31594">
    <property type="entry name" value="AIG1-TYPE G DOMAIN-CONTAINING PROTEIN"/>
    <property type="match status" value="1"/>
</dbReference>
<evidence type="ECO:0000259" key="1">
    <source>
        <dbReference type="Pfam" id="PF21109"/>
    </source>
</evidence>
<name>A0AAN7XNU2_ELEMC</name>
<dbReference type="InterPro" id="IPR052090">
    <property type="entry name" value="Cytolytic_pore-forming_toxin"/>
</dbReference>
<dbReference type="InterPro" id="IPR048997">
    <property type="entry name" value="Stonustoxin-like_helical"/>
</dbReference>
<evidence type="ECO:0000313" key="2">
    <source>
        <dbReference type="EMBL" id="KAK5864261.1"/>
    </source>
</evidence>
<gene>
    <name evidence="2" type="ORF">PBY51_001217</name>
</gene>
<dbReference type="Proteomes" id="UP001346869">
    <property type="component" value="Unassembled WGS sequence"/>
</dbReference>
<evidence type="ECO:0000313" key="3">
    <source>
        <dbReference type="Proteomes" id="UP001346869"/>
    </source>
</evidence>
<organism evidence="2 3">
    <name type="scientific">Eleginops maclovinus</name>
    <name type="common">Patagonian blennie</name>
    <name type="synonym">Eleginus maclovinus</name>
    <dbReference type="NCBI Taxonomy" id="56733"/>
    <lineage>
        <taxon>Eukaryota</taxon>
        <taxon>Metazoa</taxon>
        <taxon>Chordata</taxon>
        <taxon>Craniata</taxon>
        <taxon>Vertebrata</taxon>
        <taxon>Euteleostomi</taxon>
        <taxon>Actinopterygii</taxon>
        <taxon>Neopterygii</taxon>
        <taxon>Teleostei</taxon>
        <taxon>Neoteleostei</taxon>
        <taxon>Acanthomorphata</taxon>
        <taxon>Eupercaria</taxon>
        <taxon>Perciformes</taxon>
        <taxon>Notothenioidei</taxon>
        <taxon>Eleginopidae</taxon>
        <taxon>Eleginops</taxon>
    </lineage>
</organism>
<reference evidence="2 3" key="2">
    <citation type="journal article" date="2023" name="Mol. Biol. Evol.">
        <title>Genomics of Secondarily Temperate Adaptation in the Only Non-Antarctic Icefish.</title>
        <authorList>
            <person name="Rivera-Colon A.G."/>
            <person name="Rayamajhi N."/>
            <person name="Minhas B.F."/>
            <person name="Madrigal G."/>
            <person name="Bilyk K.T."/>
            <person name="Yoon V."/>
            <person name="Hune M."/>
            <person name="Gregory S."/>
            <person name="Cheng C.H.C."/>
            <person name="Catchen J.M."/>
        </authorList>
    </citation>
    <scope>NUCLEOTIDE SEQUENCE [LARGE SCALE GENOMIC DNA]</scope>
    <source>
        <strain evidence="2">JMC-PN-2008</strain>
    </source>
</reference>
<dbReference type="Pfam" id="PF21109">
    <property type="entry name" value="Stonustoxin_helical"/>
    <property type="match status" value="1"/>
</dbReference>
<accession>A0AAN7XNU2</accession>